<reference evidence="1 2" key="1">
    <citation type="submission" date="2015-09" db="EMBL/GenBank/DDBJ databases">
        <title>Draft genome of the parasitic nematode Teladorsagia circumcincta isolate WARC Sus (inbred).</title>
        <authorList>
            <person name="Mitreva M."/>
        </authorList>
    </citation>
    <scope>NUCLEOTIDE SEQUENCE [LARGE SCALE GENOMIC DNA]</scope>
    <source>
        <strain evidence="1 2">S</strain>
    </source>
</reference>
<evidence type="ECO:0000313" key="1">
    <source>
        <dbReference type="EMBL" id="PIO62991.1"/>
    </source>
</evidence>
<name>A0A2G9TY92_TELCI</name>
<keyword evidence="2" id="KW-1185">Reference proteome</keyword>
<gene>
    <name evidence="1" type="ORF">TELCIR_15430</name>
</gene>
<dbReference type="Proteomes" id="UP000230423">
    <property type="component" value="Unassembled WGS sequence"/>
</dbReference>
<feature type="non-terminal residue" evidence="1">
    <location>
        <position position="1"/>
    </location>
</feature>
<protein>
    <submittedName>
        <fullName evidence="1">Uncharacterized protein</fullName>
    </submittedName>
</protein>
<organism evidence="1 2">
    <name type="scientific">Teladorsagia circumcincta</name>
    <name type="common">Brown stomach worm</name>
    <name type="synonym">Ostertagia circumcincta</name>
    <dbReference type="NCBI Taxonomy" id="45464"/>
    <lineage>
        <taxon>Eukaryota</taxon>
        <taxon>Metazoa</taxon>
        <taxon>Ecdysozoa</taxon>
        <taxon>Nematoda</taxon>
        <taxon>Chromadorea</taxon>
        <taxon>Rhabditida</taxon>
        <taxon>Rhabditina</taxon>
        <taxon>Rhabditomorpha</taxon>
        <taxon>Strongyloidea</taxon>
        <taxon>Trichostrongylidae</taxon>
        <taxon>Teladorsagia</taxon>
    </lineage>
</organism>
<proteinExistence type="predicted"/>
<dbReference type="AlphaFoldDB" id="A0A2G9TY92"/>
<accession>A0A2G9TY92</accession>
<dbReference type="EMBL" id="KZ351417">
    <property type="protein sequence ID" value="PIO62991.1"/>
    <property type="molecule type" value="Genomic_DNA"/>
</dbReference>
<sequence length="80" mass="8646">LDRQLICCVEESSEYFLVPLFGERVLPTSQQTPNGGCGDDFATKALIGTCCQISIYVVFVRAFVCLSPAAIVPCVGCIRI</sequence>
<evidence type="ECO:0000313" key="2">
    <source>
        <dbReference type="Proteomes" id="UP000230423"/>
    </source>
</evidence>